<name>A0ABY7W0S7_9BACT</name>
<organism evidence="1 2">
    <name type="scientific">Lentisphaera profundi</name>
    <dbReference type="NCBI Taxonomy" id="1658616"/>
    <lineage>
        <taxon>Bacteria</taxon>
        <taxon>Pseudomonadati</taxon>
        <taxon>Lentisphaerota</taxon>
        <taxon>Lentisphaeria</taxon>
        <taxon>Lentisphaerales</taxon>
        <taxon>Lentisphaeraceae</taxon>
        <taxon>Lentisphaera</taxon>
    </lineage>
</organism>
<evidence type="ECO:0000313" key="2">
    <source>
        <dbReference type="Proteomes" id="UP001214250"/>
    </source>
</evidence>
<proteinExistence type="predicted"/>
<reference evidence="1 2" key="1">
    <citation type="submission" date="2023-02" db="EMBL/GenBank/DDBJ databases">
        <title>Genome sequence of Lentisphaera profundi SAORIC-696.</title>
        <authorList>
            <person name="Kim e."/>
            <person name="Cho J.-C."/>
            <person name="Choi A."/>
            <person name="Kang I."/>
        </authorList>
    </citation>
    <scope>NUCLEOTIDE SEQUENCE [LARGE SCALE GENOMIC DNA]</scope>
    <source>
        <strain evidence="1 2">SAORIC-696</strain>
    </source>
</reference>
<dbReference type="Proteomes" id="UP001214250">
    <property type="component" value="Chromosome 2"/>
</dbReference>
<dbReference type="EMBL" id="CP117812">
    <property type="protein sequence ID" value="WDE98589.1"/>
    <property type="molecule type" value="Genomic_DNA"/>
</dbReference>
<accession>A0ABY7W0S7</accession>
<dbReference type="RefSeq" id="WP_274153460.1">
    <property type="nucleotide sequence ID" value="NZ_CP117812.1"/>
</dbReference>
<protein>
    <submittedName>
        <fullName evidence="1">Uncharacterized protein</fullName>
    </submittedName>
</protein>
<gene>
    <name evidence="1" type="ORF">PQO03_12150</name>
</gene>
<evidence type="ECO:0000313" key="1">
    <source>
        <dbReference type="EMBL" id="WDE98589.1"/>
    </source>
</evidence>
<sequence length="128" mass="14468">MKSEVFEGNVGEPSTLKEILSSCGLLEEKQDELPFRPISAMDRGIATKENIVLIKELHFPYTVIQRANKTPKFKDEFTQLDGFKQISDAKGQTIHLKKSAIKFFAAVKRVKRKKKLCVSKKLSAQAKT</sequence>
<keyword evidence="2" id="KW-1185">Reference proteome</keyword>